<evidence type="ECO:0000256" key="4">
    <source>
        <dbReference type="PROSITE-ProRule" id="PRU00196"/>
    </source>
</evidence>
<evidence type="ECO:0000313" key="9">
    <source>
        <dbReference type="Proteomes" id="UP000007110"/>
    </source>
</evidence>
<keyword evidence="1" id="KW-0732">Signal</keyword>
<feature type="domain" description="SRCR" evidence="7">
    <location>
        <begin position="73"/>
        <end position="174"/>
    </location>
</feature>
<dbReference type="FunFam" id="3.10.250.10:FF:000001">
    <property type="entry name" value="Lysyl oxidase 4 isoform X1"/>
    <property type="match status" value="1"/>
</dbReference>
<dbReference type="PANTHER" id="PTHR48071">
    <property type="entry name" value="SRCR DOMAIN-CONTAINING PROTEIN"/>
    <property type="match status" value="1"/>
</dbReference>
<dbReference type="Gene3D" id="3.10.250.10">
    <property type="entry name" value="SRCR-like domain"/>
    <property type="match status" value="3"/>
</dbReference>
<dbReference type="PROSITE" id="PS00420">
    <property type="entry name" value="SRCR_1"/>
    <property type="match status" value="2"/>
</dbReference>
<dbReference type="InterPro" id="IPR001190">
    <property type="entry name" value="SRCR"/>
</dbReference>
<evidence type="ECO:0000256" key="1">
    <source>
        <dbReference type="ARBA" id="ARBA00022729"/>
    </source>
</evidence>
<dbReference type="InParanoid" id="A0A7M7NE60"/>
<feature type="domain" description="SRCR" evidence="7">
    <location>
        <begin position="185"/>
        <end position="285"/>
    </location>
</feature>
<keyword evidence="6" id="KW-0812">Transmembrane</keyword>
<reference evidence="9" key="1">
    <citation type="submission" date="2015-02" db="EMBL/GenBank/DDBJ databases">
        <title>Genome sequencing for Strongylocentrotus purpuratus.</title>
        <authorList>
            <person name="Murali S."/>
            <person name="Liu Y."/>
            <person name="Vee V."/>
            <person name="English A."/>
            <person name="Wang M."/>
            <person name="Skinner E."/>
            <person name="Han Y."/>
            <person name="Muzny D.M."/>
            <person name="Worley K.C."/>
            <person name="Gibbs R.A."/>
        </authorList>
    </citation>
    <scope>NUCLEOTIDE SEQUENCE</scope>
</reference>
<reference evidence="8" key="2">
    <citation type="submission" date="2021-01" db="UniProtKB">
        <authorList>
            <consortium name="EnsemblMetazoa"/>
        </authorList>
    </citation>
    <scope>IDENTIFICATION</scope>
</reference>
<keyword evidence="3" id="KW-0325">Glycoprotein</keyword>
<evidence type="ECO:0000259" key="7">
    <source>
        <dbReference type="PROSITE" id="PS50287"/>
    </source>
</evidence>
<feature type="disulfide bond" evidence="4">
    <location>
        <begin position="254"/>
        <end position="264"/>
    </location>
</feature>
<keyword evidence="2 4" id="KW-1015">Disulfide bond</keyword>
<dbReference type="RefSeq" id="XP_030834235.1">
    <property type="nucleotide sequence ID" value="XM_030978375.1"/>
</dbReference>
<comment type="caution">
    <text evidence="4">Lacks conserved residue(s) required for the propagation of feature annotation.</text>
</comment>
<keyword evidence="9" id="KW-1185">Reference proteome</keyword>
<feature type="domain" description="SRCR" evidence="7">
    <location>
        <begin position="1"/>
        <end position="61"/>
    </location>
</feature>
<dbReference type="EnsemblMetazoa" id="XM_030978375">
    <property type="protein sequence ID" value="XP_030834235"/>
    <property type="gene ID" value="LOC584336"/>
</dbReference>
<feature type="disulfide bond" evidence="4">
    <location>
        <begin position="143"/>
        <end position="153"/>
    </location>
</feature>
<dbReference type="PRINTS" id="PR00258">
    <property type="entry name" value="SPERACTRCPTR"/>
</dbReference>
<dbReference type="SUPFAM" id="SSF56487">
    <property type="entry name" value="SRCR-like"/>
    <property type="match status" value="3"/>
</dbReference>
<feature type="compositionally biased region" description="Basic residues" evidence="5">
    <location>
        <begin position="483"/>
        <end position="499"/>
    </location>
</feature>
<evidence type="ECO:0000256" key="5">
    <source>
        <dbReference type="SAM" id="MobiDB-lite"/>
    </source>
</evidence>
<dbReference type="KEGG" id="spu:584336"/>
<proteinExistence type="predicted"/>
<evidence type="ECO:0000313" key="8">
    <source>
        <dbReference type="EnsemblMetazoa" id="XP_030834235"/>
    </source>
</evidence>
<dbReference type="Proteomes" id="UP000007110">
    <property type="component" value="Unassembled WGS sequence"/>
</dbReference>
<keyword evidence="6" id="KW-0472">Membrane</keyword>
<feature type="disulfide bond" evidence="4">
    <location>
        <begin position="223"/>
        <end position="284"/>
    </location>
</feature>
<feature type="disulfide bond" evidence="4">
    <location>
        <begin position="30"/>
        <end position="40"/>
    </location>
</feature>
<dbReference type="GO" id="GO:0016020">
    <property type="term" value="C:membrane"/>
    <property type="evidence" value="ECO:0007669"/>
    <property type="project" value="InterPro"/>
</dbReference>
<dbReference type="GeneID" id="584336"/>
<name>A0A7M7NE60_STRPU</name>
<dbReference type="PANTHER" id="PTHR48071:SF18">
    <property type="entry name" value="DELETED IN MALIGNANT BRAIN TUMORS 1 PROTEIN-RELATED"/>
    <property type="match status" value="1"/>
</dbReference>
<sequence>MLGYQTAVRAVTDAGYGQGSGSIILDNVGCLGTERNLAECSHSGYENHDCEHNEDAGAVCANVRLPESPPLEVRLVDGPNSREGRVEVLYEGSWGTICDDNWDSNDAKVVCRMLGYNGAWSVPRRSAAYGQGSGTILLDDVACVGTENNLAECSHSDFGVHNCDHTEDAAAVCSIEDTTIEHFEVRLVDGRSRNEGRVEMFYNTSWGTLCGVGWGLREADVVCRMLGFTDASDVLHKAAFGEGVGSVFLEGISCLGSENSLTDCTFTYFEANSCRHSQDVGVTCKHAGALISTTKFNPPTPLGHTEHVSQSTTVNSESSAGDSRTLSLAGALISTTKFNPTTSLGHTEHVCQCPTVNSVSLNTENSRTLSPVSIVLGAILAASYALFLLLGLYGCHRLRKLERMTVNDLSEQPTSKGTGSPKAALAYLNLASHSRKSTETLGKEAPGELQYMNLKVPENAIGGDRVYTDLSFTKGSEQEGPSRKYKTPIKPPIGRKPKSGRLGFPDRIDPSPLTQHDPIYDDCE</sequence>
<dbReference type="AlphaFoldDB" id="A0A7M7NE60"/>
<feature type="transmembrane region" description="Helical" evidence="6">
    <location>
        <begin position="372"/>
        <end position="395"/>
    </location>
</feature>
<organism evidence="8 9">
    <name type="scientific">Strongylocentrotus purpuratus</name>
    <name type="common">Purple sea urchin</name>
    <dbReference type="NCBI Taxonomy" id="7668"/>
    <lineage>
        <taxon>Eukaryota</taxon>
        <taxon>Metazoa</taxon>
        <taxon>Echinodermata</taxon>
        <taxon>Eleutherozoa</taxon>
        <taxon>Echinozoa</taxon>
        <taxon>Echinoidea</taxon>
        <taxon>Euechinoidea</taxon>
        <taxon>Echinacea</taxon>
        <taxon>Camarodonta</taxon>
        <taxon>Echinidea</taxon>
        <taxon>Strongylocentrotidae</taxon>
        <taxon>Strongylocentrotus</taxon>
    </lineage>
</organism>
<dbReference type="FunFam" id="3.10.250.10:FF:000011">
    <property type="entry name" value="Scavenger receptor class A member 5"/>
    <property type="match status" value="1"/>
</dbReference>
<dbReference type="SMART" id="SM00202">
    <property type="entry name" value="SR"/>
    <property type="match status" value="3"/>
</dbReference>
<dbReference type="Pfam" id="PF00530">
    <property type="entry name" value="SRCR"/>
    <property type="match status" value="3"/>
</dbReference>
<dbReference type="PROSITE" id="PS50287">
    <property type="entry name" value="SRCR_2"/>
    <property type="match status" value="3"/>
</dbReference>
<keyword evidence="6" id="KW-1133">Transmembrane helix</keyword>
<accession>A0A7M7NE60</accession>
<evidence type="ECO:0000256" key="3">
    <source>
        <dbReference type="ARBA" id="ARBA00023180"/>
    </source>
</evidence>
<dbReference type="OrthoDB" id="536948at2759"/>
<feature type="disulfide bond" evidence="4">
    <location>
        <begin position="210"/>
        <end position="274"/>
    </location>
</feature>
<protein>
    <recommendedName>
        <fullName evidence="7">SRCR domain-containing protein</fullName>
    </recommendedName>
</protein>
<evidence type="ECO:0000256" key="6">
    <source>
        <dbReference type="SAM" id="Phobius"/>
    </source>
</evidence>
<feature type="region of interest" description="Disordered" evidence="5">
    <location>
        <begin position="472"/>
        <end position="524"/>
    </location>
</feature>
<evidence type="ECO:0000256" key="2">
    <source>
        <dbReference type="ARBA" id="ARBA00023157"/>
    </source>
</evidence>
<dbReference type="InterPro" id="IPR036772">
    <property type="entry name" value="SRCR-like_dom_sf"/>
</dbReference>